<dbReference type="HAMAP" id="MF_00599">
    <property type="entry name" value="FtsB"/>
    <property type="match status" value="1"/>
</dbReference>
<name>A0A0Q9YVE2_9GAMM</name>
<dbReference type="AlphaFoldDB" id="A0A0Q9YVE2"/>
<dbReference type="GO" id="GO:0043093">
    <property type="term" value="P:FtsZ-dependent cytokinesis"/>
    <property type="evidence" value="ECO:0007669"/>
    <property type="project" value="UniProtKB-UniRule"/>
</dbReference>
<protein>
    <recommendedName>
        <fullName evidence="7">Cell division protein FtsB</fullName>
    </recommendedName>
</protein>
<evidence type="ECO:0000313" key="8">
    <source>
        <dbReference type="EMBL" id="KRG20040.1"/>
    </source>
</evidence>
<comment type="caution">
    <text evidence="8">The sequence shown here is derived from an EMBL/GenBank/DDBJ whole genome shotgun (WGS) entry which is preliminary data.</text>
</comment>
<dbReference type="Pfam" id="PF04977">
    <property type="entry name" value="DivIC"/>
    <property type="match status" value="1"/>
</dbReference>
<comment type="function">
    <text evidence="7">Essential cell division protein. May link together the upstream cell division proteins, which are predominantly cytoplasmic, with the downstream cell division proteins, which are predominantly periplasmic.</text>
</comment>
<dbReference type="InterPro" id="IPR023081">
    <property type="entry name" value="Cell_div_FtsB"/>
</dbReference>
<keyword evidence="3 7" id="KW-0812">Transmembrane</keyword>
<comment type="subcellular location">
    <subcellularLocation>
        <location evidence="7">Cell inner membrane</location>
        <topology evidence="7">Single-pass type II membrane protein</topology>
    </subcellularLocation>
    <text evidence="7">Localizes to the division septum.</text>
</comment>
<dbReference type="PANTHER" id="PTHR37485">
    <property type="entry name" value="CELL DIVISION PROTEIN FTSB"/>
    <property type="match status" value="1"/>
</dbReference>
<dbReference type="OrthoDB" id="7061211at2"/>
<organism evidence="8">
    <name type="scientific">Candidatus Berkiella cookevillensis</name>
    <dbReference type="NCBI Taxonomy" id="437022"/>
    <lineage>
        <taxon>Bacteria</taxon>
        <taxon>Pseudomonadati</taxon>
        <taxon>Pseudomonadota</taxon>
        <taxon>Gammaproteobacteria</taxon>
        <taxon>Candidatus Berkiellales</taxon>
        <taxon>Candidatus Berkiellaceae</taxon>
        <taxon>Candidatus Berkiella</taxon>
    </lineage>
</organism>
<keyword evidence="10" id="KW-1185">Reference proteome</keyword>
<keyword evidence="7" id="KW-0997">Cell inner membrane</keyword>
<reference evidence="8" key="1">
    <citation type="submission" date="2015-09" db="EMBL/GenBank/DDBJ databases">
        <title>Draft Genome Sequences of Two Novel Amoeba-resistant Intranuclear Bacteria, Candidatus Berkiella cookevillensis and Candidatus Berkiella aquae.</title>
        <authorList>
            <person name="Mehari Y.T."/>
            <person name="Arivett B.A."/>
            <person name="Farone A.L."/>
            <person name="Gunderson J.H."/>
            <person name="Farone M.B."/>
        </authorList>
    </citation>
    <scope>NUCLEOTIDE SEQUENCE [LARGE SCALE GENOMIC DNA]</scope>
    <source>
        <strain evidence="8">CC99</strain>
    </source>
</reference>
<dbReference type="PANTHER" id="PTHR37485:SF1">
    <property type="entry name" value="CELL DIVISION PROTEIN FTSB"/>
    <property type="match status" value="1"/>
</dbReference>
<dbReference type="InterPro" id="IPR007060">
    <property type="entry name" value="FtsL/DivIC"/>
</dbReference>
<dbReference type="GO" id="GO:0030428">
    <property type="term" value="C:cell septum"/>
    <property type="evidence" value="ECO:0007669"/>
    <property type="project" value="TreeGrafter"/>
</dbReference>
<keyword evidence="5 7" id="KW-0472">Membrane</keyword>
<accession>A0A0Q9YVE2</accession>
<keyword evidence="4 7" id="KW-1133">Transmembrane helix</keyword>
<dbReference type="Proteomes" id="UP000051494">
    <property type="component" value="Unassembled WGS sequence"/>
</dbReference>
<gene>
    <name evidence="7 8" type="primary">ftsB</name>
    <name evidence="8" type="ORF">CC99x_00261</name>
    <name evidence="9" type="ORF">CC99x_005630</name>
</gene>
<keyword evidence="6 7" id="KW-0131">Cell cycle</keyword>
<proteinExistence type="inferred from homology"/>
<feature type="topological domain" description="Periplasmic" evidence="7">
    <location>
        <begin position="22"/>
        <end position="89"/>
    </location>
</feature>
<evidence type="ECO:0000256" key="4">
    <source>
        <dbReference type="ARBA" id="ARBA00022989"/>
    </source>
</evidence>
<sequence length="89" mass="10110">MKGLTIALIVLFALLQIRLFFGDGSIPNLVALNEQVEIKQKEVDKLKERNLTLEAEVQDLKHQLGALEERARTDLGMIQKGETFYQNVN</sequence>
<evidence type="ECO:0000256" key="6">
    <source>
        <dbReference type="ARBA" id="ARBA00023306"/>
    </source>
</evidence>
<comment type="subunit">
    <text evidence="7">Part of a complex composed of FtsB, FtsL and FtsQ.</text>
</comment>
<comment type="similarity">
    <text evidence="7">Belongs to the FtsB family.</text>
</comment>
<feature type="topological domain" description="Cytoplasmic" evidence="7">
    <location>
        <begin position="1"/>
        <end position="3"/>
    </location>
</feature>
<dbReference type="RefSeq" id="WP_057622835.1">
    <property type="nucleotide sequence ID" value="NZ_LKHV02000001.1"/>
</dbReference>
<evidence type="ECO:0000256" key="5">
    <source>
        <dbReference type="ARBA" id="ARBA00023136"/>
    </source>
</evidence>
<dbReference type="GO" id="GO:0005886">
    <property type="term" value="C:plasma membrane"/>
    <property type="evidence" value="ECO:0007669"/>
    <property type="project" value="UniProtKB-SubCell"/>
</dbReference>
<reference evidence="9" key="2">
    <citation type="journal article" date="2016" name="Genome Announc.">
        <title>Draft Genome Sequences of Two Novel Amoeba-Resistant Intranuclear Bacteria, 'Candidatus Berkiella cookevillensis' and 'Candidatus Berkiella aquae'.</title>
        <authorList>
            <person name="Mehari Y.T."/>
            <person name="Arivett B.A."/>
            <person name="Farone A.L."/>
            <person name="Gunderson J.H."/>
            <person name="Farone M.B."/>
        </authorList>
    </citation>
    <scope>NUCLEOTIDE SEQUENCE</scope>
    <source>
        <strain evidence="9">CC99</strain>
    </source>
</reference>
<keyword evidence="2 7" id="KW-0132">Cell division</keyword>
<dbReference type="STRING" id="437022.CC99x_00261"/>
<reference evidence="9" key="3">
    <citation type="submission" date="2021-06" db="EMBL/GenBank/DDBJ databases">
        <title>Genomic Description and Analysis of Intracellular Bacteria, Candidatus Berkiella cookevillensis and Candidatus Berkiella aquae.</title>
        <authorList>
            <person name="Kidane D.T."/>
            <person name="Mehari Y.T."/>
            <person name="Rice F.C."/>
            <person name="Arivett B.A."/>
            <person name="Farone A.L."/>
            <person name="Berk S.G."/>
            <person name="Farone M.B."/>
        </authorList>
    </citation>
    <scope>NUCLEOTIDE SEQUENCE</scope>
    <source>
        <strain evidence="9">CC99</strain>
    </source>
</reference>
<dbReference type="EMBL" id="LKHV02000001">
    <property type="protein sequence ID" value="MCS5708383.1"/>
    <property type="molecule type" value="Genomic_DNA"/>
</dbReference>
<feature type="coiled-coil region" evidence="7">
    <location>
        <begin position="29"/>
        <end position="70"/>
    </location>
</feature>
<keyword evidence="1 7" id="KW-1003">Cell membrane</keyword>
<evidence type="ECO:0000313" key="10">
    <source>
        <dbReference type="Proteomes" id="UP000051494"/>
    </source>
</evidence>
<evidence type="ECO:0000256" key="2">
    <source>
        <dbReference type="ARBA" id="ARBA00022618"/>
    </source>
</evidence>
<dbReference type="GO" id="GO:0032153">
    <property type="term" value="C:cell division site"/>
    <property type="evidence" value="ECO:0007669"/>
    <property type="project" value="UniProtKB-UniRule"/>
</dbReference>
<dbReference type="EMBL" id="LKHV01000001">
    <property type="protein sequence ID" value="KRG20040.1"/>
    <property type="molecule type" value="Genomic_DNA"/>
</dbReference>
<keyword evidence="7" id="KW-0175">Coiled coil</keyword>
<evidence type="ECO:0000313" key="9">
    <source>
        <dbReference type="EMBL" id="MCS5708383.1"/>
    </source>
</evidence>
<evidence type="ECO:0000256" key="3">
    <source>
        <dbReference type="ARBA" id="ARBA00022692"/>
    </source>
</evidence>
<evidence type="ECO:0000256" key="7">
    <source>
        <dbReference type="HAMAP-Rule" id="MF_00599"/>
    </source>
</evidence>
<evidence type="ECO:0000256" key="1">
    <source>
        <dbReference type="ARBA" id="ARBA00022475"/>
    </source>
</evidence>